<dbReference type="GO" id="GO:0004758">
    <property type="term" value="F:serine C-palmitoyltransferase activity"/>
    <property type="evidence" value="ECO:0007669"/>
    <property type="project" value="TreeGrafter"/>
</dbReference>
<keyword evidence="6 13" id="KW-0808">Transferase</keyword>
<keyword evidence="11" id="KW-1133">Transmembrane helix</keyword>
<feature type="domain" description="Aminotransferase class I/classII large" evidence="12">
    <location>
        <begin position="102"/>
        <end position="461"/>
    </location>
</feature>
<comment type="pathway">
    <text evidence="3">Sphingolipid metabolism.</text>
</comment>
<keyword evidence="11" id="KW-0812">Transmembrane</keyword>
<dbReference type="InterPro" id="IPR050087">
    <property type="entry name" value="AON_synthase_class-II"/>
</dbReference>
<dbReference type="Gene3D" id="3.90.1150.10">
    <property type="entry name" value="Aspartate Aminotransferase, domain 1"/>
    <property type="match status" value="1"/>
</dbReference>
<evidence type="ECO:0000256" key="3">
    <source>
        <dbReference type="ARBA" id="ARBA00004991"/>
    </source>
</evidence>
<dbReference type="GO" id="GO:0030170">
    <property type="term" value="F:pyridoxal phosphate binding"/>
    <property type="evidence" value="ECO:0007669"/>
    <property type="project" value="InterPro"/>
</dbReference>
<comment type="pathway">
    <text evidence="2">Lipid metabolism; sphingolipid metabolism.</text>
</comment>
<proteinExistence type="inferred from homology"/>
<evidence type="ECO:0000256" key="11">
    <source>
        <dbReference type="SAM" id="Phobius"/>
    </source>
</evidence>
<gene>
    <name evidence="13" type="ORF">DLAC_10165</name>
</gene>
<dbReference type="InterPro" id="IPR015424">
    <property type="entry name" value="PyrdxlP-dep_Trfase"/>
</dbReference>
<dbReference type="Proteomes" id="UP000076078">
    <property type="component" value="Unassembled WGS sequence"/>
</dbReference>
<evidence type="ECO:0000313" key="14">
    <source>
        <dbReference type="Proteomes" id="UP000076078"/>
    </source>
</evidence>
<dbReference type="Pfam" id="PF00155">
    <property type="entry name" value="Aminotran_1_2"/>
    <property type="match status" value="1"/>
</dbReference>
<dbReference type="FunCoup" id="A0A151Z6A8">
    <property type="interactions" value="920"/>
</dbReference>
<evidence type="ECO:0000256" key="10">
    <source>
        <dbReference type="ARBA" id="ARBA00023315"/>
    </source>
</evidence>
<comment type="caution">
    <text evidence="13">The sequence shown here is derived from an EMBL/GenBank/DDBJ whole genome shotgun (WGS) entry which is preliminary data.</text>
</comment>
<dbReference type="STRING" id="361077.A0A151Z6A8"/>
<dbReference type="PANTHER" id="PTHR13693:SF2">
    <property type="entry name" value="SERINE PALMITOYLTRANSFERASE 1"/>
    <property type="match status" value="1"/>
</dbReference>
<dbReference type="Gene3D" id="3.40.640.10">
    <property type="entry name" value="Type I PLP-dependent aspartate aminotransferase-like (Major domain)"/>
    <property type="match status" value="1"/>
</dbReference>
<dbReference type="InterPro" id="IPR015422">
    <property type="entry name" value="PyrdxlP-dep_Trfase_small"/>
</dbReference>
<dbReference type="InterPro" id="IPR004839">
    <property type="entry name" value="Aminotransferase_I/II_large"/>
</dbReference>
<evidence type="ECO:0000313" key="13">
    <source>
        <dbReference type="EMBL" id="KYQ89490.1"/>
    </source>
</evidence>
<evidence type="ECO:0000256" key="1">
    <source>
        <dbReference type="ARBA" id="ARBA00001933"/>
    </source>
</evidence>
<keyword evidence="9" id="KW-0443">Lipid metabolism</keyword>
<sequence length="476" mass="53375">MSEIIEKVIGLFRDFIDNSTNPNLVIHGMMLVLIVFLLTKRPFKPRHSDKLSKKEEEELIAEWKPITLAPKMSNYQKLNEEDDIVITGSTTTTSTIEGHDKPLINLARSNYLGFIGNKEIAQVAEQTVRKYGVGSCGPRGFYGTIDVHLQLEKKTAQFMKAPEAVLYSSGYATVSSAIPSFAKIGDIIIADRGINQTIQVGLALSRSKLFYFNHNDMADLERILKETAFHSKDEIVRKFVIVEGLYYNYGDLSPLPQIIKLKEQYKFRIVLEESHSVGVLGSTGRGIVEHYGLNNKDVDILCASYGNAFSSGGGFCCGQKEVVYHQRLNGVAYVFSASLPPFLATSAEKAIDLLDQNPKLLDSLHQNTNQFYQGLNKIQGLKVTSLPLSPVIHLQLDQSKQSKSRQENEELLEKIVREALKHDLLLTRAKYVENEKFLPPPSIRVCVNCELSKDQITKSIQIIKDCCEVVFSNNKL</sequence>
<evidence type="ECO:0000256" key="6">
    <source>
        <dbReference type="ARBA" id="ARBA00022679"/>
    </source>
</evidence>
<dbReference type="InterPro" id="IPR015421">
    <property type="entry name" value="PyrdxlP-dep_Trfase_major"/>
</dbReference>
<evidence type="ECO:0000256" key="2">
    <source>
        <dbReference type="ARBA" id="ARBA00004760"/>
    </source>
</evidence>
<evidence type="ECO:0000256" key="4">
    <source>
        <dbReference type="ARBA" id="ARBA00008392"/>
    </source>
</evidence>
<evidence type="ECO:0000256" key="8">
    <source>
        <dbReference type="ARBA" id="ARBA00022919"/>
    </source>
</evidence>
<evidence type="ECO:0000256" key="7">
    <source>
        <dbReference type="ARBA" id="ARBA00022898"/>
    </source>
</evidence>
<dbReference type="OrthoDB" id="3168162at2759"/>
<dbReference type="SUPFAM" id="SSF53383">
    <property type="entry name" value="PLP-dependent transferases"/>
    <property type="match status" value="1"/>
</dbReference>
<comment type="cofactor">
    <cofactor evidence="1">
        <name>pyridoxal 5'-phosphate</name>
        <dbReference type="ChEBI" id="CHEBI:597326"/>
    </cofactor>
</comment>
<dbReference type="GO" id="GO:0046512">
    <property type="term" value="P:sphingosine biosynthetic process"/>
    <property type="evidence" value="ECO:0007669"/>
    <property type="project" value="TreeGrafter"/>
</dbReference>
<keyword evidence="7" id="KW-0663">Pyridoxal phosphate</keyword>
<evidence type="ECO:0000256" key="5">
    <source>
        <dbReference type="ARBA" id="ARBA00013220"/>
    </source>
</evidence>
<feature type="transmembrane region" description="Helical" evidence="11">
    <location>
        <begin position="24"/>
        <end position="43"/>
    </location>
</feature>
<comment type="similarity">
    <text evidence="4">Belongs to the class-II pyridoxal-phosphate-dependent aminotransferase family.</text>
</comment>
<evidence type="ECO:0000256" key="9">
    <source>
        <dbReference type="ARBA" id="ARBA00023098"/>
    </source>
</evidence>
<reference evidence="13 14" key="1">
    <citation type="submission" date="2015-12" db="EMBL/GenBank/DDBJ databases">
        <title>Dictyostelia acquired genes for synthesis and detection of signals that induce cell-type specialization by lateral gene transfer from prokaryotes.</title>
        <authorList>
            <person name="Gloeckner G."/>
            <person name="Schaap P."/>
        </authorList>
    </citation>
    <scope>NUCLEOTIDE SEQUENCE [LARGE SCALE GENOMIC DNA]</scope>
    <source>
        <strain evidence="13 14">TK</strain>
    </source>
</reference>
<dbReference type="EMBL" id="LODT01000041">
    <property type="protein sequence ID" value="KYQ89490.1"/>
    <property type="molecule type" value="Genomic_DNA"/>
</dbReference>
<name>A0A151Z6A8_TIELA</name>
<dbReference type="GO" id="GO:0005783">
    <property type="term" value="C:endoplasmic reticulum"/>
    <property type="evidence" value="ECO:0007669"/>
    <property type="project" value="TreeGrafter"/>
</dbReference>
<keyword evidence="8" id="KW-0746">Sphingolipid metabolism</keyword>
<protein>
    <recommendedName>
        <fullName evidence="5">serine C-palmitoyltransferase</fullName>
        <ecNumber evidence="5">2.3.1.50</ecNumber>
    </recommendedName>
</protein>
<dbReference type="GO" id="GO:0046513">
    <property type="term" value="P:ceramide biosynthetic process"/>
    <property type="evidence" value="ECO:0007669"/>
    <property type="project" value="TreeGrafter"/>
</dbReference>
<dbReference type="PANTHER" id="PTHR13693">
    <property type="entry name" value="CLASS II AMINOTRANSFERASE/8-AMINO-7-OXONONANOATE SYNTHASE"/>
    <property type="match status" value="1"/>
</dbReference>
<keyword evidence="10" id="KW-0012">Acyltransferase</keyword>
<dbReference type="EC" id="2.3.1.50" evidence="5"/>
<dbReference type="InParanoid" id="A0A151Z6A8"/>
<dbReference type="OMA" id="LTKYGCG"/>
<dbReference type="GO" id="GO:0016020">
    <property type="term" value="C:membrane"/>
    <property type="evidence" value="ECO:0007669"/>
    <property type="project" value="GOC"/>
</dbReference>
<keyword evidence="11" id="KW-0472">Membrane</keyword>
<keyword evidence="14" id="KW-1185">Reference proteome</keyword>
<accession>A0A151Z6A8</accession>
<dbReference type="AlphaFoldDB" id="A0A151Z6A8"/>
<organism evidence="13 14">
    <name type="scientific">Tieghemostelium lacteum</name>
    <name type="common">Slime mold</name>
    <name type="synonym">Dictyostelium lacteum</name>
    <dbReference type="NCBI Taxonomy" id="361077"/>
    <lineage>
        <taxon>Eukaryota</taxon>
        <taxon>Amoebozoa</taxon>
        <taxon>Evosea</taxon>
        <taxon>Eumycetozoa</taxon>
        <taxon>Dictyostelia</taxon>
        <taxon>Dictyosteliales</taxon>
        <taxon>Raperosteliaceae</taxon>
        <taxon>Tieghemostelium</taxon>
    </lineage>
</organism>
<evidence type="ECO:0000259" key="12">
    <source>
        <dbReference type="Pfam" id="PF00155"/>
    </source>
</evidence>